<proteinExistence type="predicted"/>
<accession>A0A182XE35</accession>
<evidence type="ECO:0000313" key="2">
    <source>
        <dbReference type="Proteomes" id="UP000076407"/>
    </source>
</evidence>
<name>A0A182XE35_ANOQN</name>
<organism evidence="1 2">
    <name type="scientific">Anopheles quadriannulatus</name>
    <name type="common">Mosquito</name>
    <dbReference type="NCBI Taxonomy" id="34691"/>
    <lineage>
        <taxon>Eukaryota</taxon>
        <taxon>Metazoa</taxon>
        <taxon>Ecdysozoa</taxon>
        <taxon>Arthropoda</taxon>
        <taxon>Hexapoda</taxon>
        <taxon>Insecta</taxon>
        <taxon>Pterygota</taxon>
        <taxon>Neoptera</taxon>
        <taxon>Endopterygota</taxon>
        <taxon>Diptera</taxon>
        <taxon>Nematocera</taxon>
        <taxon>Culicoidea</taxon>
        <taxon>Culicidae</taxon>
        <taxon>Anophelinae</taxon>
        <taxon>Anopheles</taxon>
    </lineage>
</organism>
<dbReference type="VEuPathDB" id="VectorBase:AQUA008088"/>
<dbReference type="AlphaFoldDB" id="A0A182XE35"/>
<sequence>MSFIHHASPCGNIKNCILCLVCVIVKFDDFGESDQYDEKKRYQKNKNARTRHTLFAYELRDDLALDSADTAAW</sequence>
<keyword evidence="2" id="KW-1185">Reference proteome</keyword>
<protein>
    <submittedName>
        <fullName evidence="1">Uncharacterized protein</fullName>
    </submittedName>
</protein>
<dbReference type="EnsemblMetazoa" id="AQUA008088-RA">
    <property type="protein sequence ID" value="AQUA008088-PA"/>
    <property type="gene ID" value="AQUA008088"/>
</dbReference>
<reference evidence="1" key="1">
    <citation type="submission" date="2020-05" db="UniProtKB">
        <authorList>
            <consortium name="EnsemblMetazoa"/>
        </authorList>
    </citation>
    <scope>IDENTIFICATION</scope>
    <source>
        <strain evidence="1">SANGQUA</strain>
    </source>
</reference>
<dbReference type="Proteomes" id="UP000076407">
    <property type="component" value="Unassembled WGS sequence"/>
</dbReference>
<evidence type="ECO:0000313" key="1">
    <source>
        <dbReference type="EnsemblMetazoa" id="AQUA008088-PA"/>
    </source>
</evidence>